<reference evidence="2" key="1">
    <citation type="journal article" name="BMC Genomics">
        <title>Long-read sequencing and de novo genome assembly of marine medaka (Oryzias melastigma).</title>
        <authorList>
            <person name="Liang P."/>
            <person name="Saqib H.S.A."/>
            <person name="Ni X."/>
            <person name="Shen Y."/>
        </authorList>
    </citation>
    <scope>NUCLEOTIDE SEQUENCE</scope>
    <source>
        <strain evidence="2">Bigg-433</strain>
    </source>
</reference>
<dbReference type="InterPro" id="IPR043129">
    <property type="entry name" value="ATPase_NBD"/>
</dbReference>
<organism evidence="2 3">
    <name type="scientific">Oryzias melastigma</name>
    <name type="common">Marine medaka</name>
    <dbReference type="NCBI Taxonomy" id="30732"/>
    <lineage>
        <taxon>Eukaryota</taxon>
        <taxon>Metazoa</taxon>
        <taxon>Chordata</taxon>
        <taxon>Craniata</taxon>
        <taxon>Vertebrata</taxon>
        <taxon>Euteleostomi</taxon>
        <taxon>Actinopterygii</taxon>
        <taxon>Neopterygii</taxon>
        <taxon>Teleostei</taxon>
        <taxon>Neoteleostei</taxon>
        <taxon>Acanthomorphata</taxon>
        <taxon>Ovalentaria</taxon>
        <taxon>Atherinomorphae</taxon>
        <taxon>Beloniformes</taxon>
        <taxon>Adrianichthyidae</taxon>
        <taxon>Oryziinae</taxon>
        <taxon>Oryzias</taxon>
    </lineage>
</organism>
<proteinExistence type="predicted"/>
<accession>A0A834CM94</accession>
<dbReference type="AlphaFoldDB" id="A0A834CM94"/>
<evidence type="ECO:0000313" key="3">
    <source>
        <dbReference type="Proteomes" id="UP000646548"/>
    </source>
</evidence>
<feature type="region of interest" description="Disordered" evidence="1">
    <location>
        <begin position="84"/>
        <end position="110"/>
    </location>
</feature>
<sequence length="110" mass="11935">MASAARSTNSDHHPHPLGLPLPVSILIWQRAGMGAIAEGSEWWKSGIKEAIMCDDEETTALVCDNGSGLVKAGFAGDDCPQGRVPIHRWPPPSPGKHLKNSCWRRKGKKQ</sequence>
<comment type="caution">
    <text evidence="2">The sequence shown here is derived from an EMBL/GenBank/DDBJ whole genome shotgun (WGS) entry which is preliminary data.</text>
</comment>
<name>A0A834CM94_ORYME</name>
<evidence type="ECO:0000313" key="2">
    <source>
        <dbReference type="EMBL" id="KAF6731088.1"/>
    </source>
</evidence>
<gene>
    <name evidence="2" type="ORF">FQA47_006710</name>
</gene>
<dbReference type="SUPFAM" id="SSF53067">
    <property type="entry name" value="Actin-like ATPase domain"/>
    <property type="match status" value="1"/>
</dbReference>
<dbReference type="Proteomes" id="UP000646548">
    <property type="component" value="Unassembled WGS sequence"/>
</dbReference>
<feature type="compositionally biased region" description="Basic residues" evidence="1">
    <location>
        <begin position="96"/>
        <end position="110"/>
    </location>
</feature>
<evidence type="ECO:0000256" key="1">
    <source>
        <dbReference type="SAM" id="MobiDB-lite"/>
    </source>
</evidence>
<dbReference type="EMBL" id="WKFB01000218">
    <property type="protein sequence ID" value="KAF6731088.1"/>
    <property type="molecule type" value="Genomic_DNA"/>
</dbReference>
<protein>
    <submittedName>
        <fullName evidence="2">Actin, alpha cardiac muscle 2</fullName>
    </submittedName>
</protein>
<dbReference type="Gene3D" id="3.30.420.40">
    <property type="match status" value="1"/>
</dbReference>